<evidence type="ECO:0000256" key="5">
    <source>
        <dbReference type="ARBA" id="ARBA00023224"/>
    </source>
</evidence>
<evidence type="ECO:0000256" key="7">
    <source>
        <dbReference type="PROSITE-ProRule" id="PRU00284"/>
    </source>
</evidence>
<evidence type="ECO:0000256" key="4">
    <source>
        <dbReference type="ARBA" id="ARBA00023136"/>
    </source>
</evidence>
<evidence type="ECO:0000256" key="6">
    <source>
        <dbReference type="ARBA" id="ARBA00029447"/>
    </source>
</evidence>
<dbReference type="Gene3D" id="1.10.287.950">
    <property type="entry name" value="Methyl-accepting chemotaxis protein"/>
    <property type="match status" value="1"/>
</dbReference>
<dbReference type="CDD" id="cd06225">
    <property type="entry name" value="HAMP"/>
    <property type="match status" value="1"/>
</dbReference>
<evidence type="ECO:0000313" key="13">
    <source>
        <dbReference type="Proteomes" id="UP000297475"/>
    </source>
</evidence>
<gene>
    <name evidence="12" type="ORF">E4656_12590</name>
</gene>
<accession>A0A4Z0WB35</accession>
<evidence type="ECO:0000256" key="8">
    <source>
        <dbReference type="SAM" id="MobiDB-lite"/>
    </source>
</evidence>
<evidence type="ECO:0000256" key="3">
    <source>
        <dbReference type="ARBA" id="ARBA00022989"/>
    </source>
</evidence>
<protein>
    <submittedName>
        <fullName evidence="12">Methyl-accepting chemotaxis protein</fullName>
    </submittedName>
</protein>
<organism evidence="12 13">
    <name type="scientific">Natronospirillum operosum</name>
    <dbReference type="NCBI Taxonomy" id="2759953"/>
    <lineage>
        <taxon>Bacteria</taxon>
        <taxon>Pseudomonadati</taxon>
        <taxon>Pseudomonadota</taxon>
        <taxon>Gammaproteobacteria</taxon>
        <taxon>Oceanospirillales</taxon>
        <taxon>Natronospirillaceae</taxon>
        <taxon>Natronospirillum</taxon>
    </lineage>
</organism>
<dbReference type="EMBL" id="SRMF01000004">
    <property type="protein sequence ID" value="TGG92951.1"/>
    <property type="molecule type" value="Genomic_DNA"/>
</dbReference>
<dbReference type="SUPFAM" id="SSF58104">
    <property type="entry name" value="Methyl-accepting chemotaxis protein (MCP) signaling domain"/>
    <property type="match status" value="1"/>
</dbReference>
<dbReference type="OrthoDB" id="6092731at2"/>
<dbReference type="RefSeq" id="WP_135483623.1">
    <property type="nucleotide sequence ID" value="NZ_SRMF01000004.1"/>
</dbReference>
<keyword evidence="2 9" id="KW-0812">Transmembrane</keyword>
<keyword evidence="13" id="KW-1185">Reference proteome</keyword>
<dbReference type="SMART" id="SM00304">
    <property type="entry name" value="HAMP"/>
    <property type="match status" value="1"/>
</dbReference>
<dbReference type="GO" id="GO:0016020">
    <property type="term" value="C:membrane"/>
    <property type="evidence" value="ECO:0007669"/>
    <property type="project" value="UniProtKB-SubCell"/>
</dbReference>
<keyword evidence="4 9" id="KW-0472">Membrane</keyword>
<keyword evidence="5 7" id="KW-0807">Transducer</keyword>
<feature type="transmembrane region" description="Helical" evidence="9">
    <location>
        <begin position="269"/>
        <end position="295"/>
    </location>
</feature>
<dbReference type="Pfam" id="PF00015">
    <property type="entry name" value="MCPsignal"/>
    <property type="match status" value="1"/>
</dbReference>
<comment type="subcellular location">
    <subcellularLocation>
        <location evidence="1">Membrane</location>
        <topology evidence="1">Multi-pass membrane protein</topology>
    </subcellularLocation>
</comment>
<proteinExistence type="inferred from homology"/>
<dbReference type="AlphaFoldDB" id="A0A4Z0WB35"/>
<dbReference type="GO" id="GO:0007165">
    <property type="term" value="P:signal transduction"/>
    <property type="evidence" value="ECO:0007669"/>
    <property type="project" value="UniProtKB-KW"/>
</dbReference>
<evidence type="ECO:0000259" key="11">
    <source>
        <dbReference type="PROSITE" id="PS50885"/>
    </source>
</evidence>
<feature type="region of interest" description="Disordered" evidence="8">
    <location>
        <begin position="631"/>
        <end position="674"/>
    </location>
</feature>
<keyword evidence="3 9" id="KW-1133">Transmembrane helix</keyword>
<dbReference type="PROSITE" id="PS50111">
    <property type="entry name" value="CHEMOTAXIS_TRANSDUC_2"/>
    <property type="match status" value="1"/>
</dbReference>
<dbReference type="GO" id="GO:0006935">
    <property type="term" value="P:chemotaxis"/>
    <property type="evidence" value="ECO:0007669"/>
    <property type="project" value="UniProtKB-ARBA"/>
</dbReference>
<dbReference type="PANTHER" id="PTHR32089:SF119">
    <property type="entry name" value="METHYL-ACCEPTING CHEMOTAXIS PROTEIN CTPL"/>
    <property type="match status" value="1"/>
</dbReference>
<dbReference type="PROSITE" id="PS50885">
    <property type="entry name" value="HAMP"/>
    <property type="match status" value="1"/>
</dbReference>
<feature type="domain" description="Methyl-accepting transducer" evidence="10">
    <location>
        <begin position="354"/>
        <end position="590"/>
    </location>
</feature>
<comment type="caution">
    <text evidence="12">The sequence shown here is derived from an EMBL/GenBank/DDBJ whole genome shotgun (WGS) entry which is preliminary data.</text>
</comment>
<evidence type="ECO:0000256" key="1">
    <source>
        <dbReference type="ARBA" id="ARBA00004141"/>
    </source>
</evidence>
<dbReference type="PANTHER" id="PTHR32089">
    <property type="entry name" value="METHYL-ACCEPTING CHEMOTAXIS PROTEIN MCPB"/>
    <property type="match status" value="1"/>
</dbReference>
<reference evidence="12 13" key="1">
    <citation type="submission" date="2019-04" db="EMBL/GenBank/DDBJ databases">
        <title>Natronospirillum operosus gen. nov., sp. nov., a haloalkaliphilic satellite isolated from decaying biomass of laboratory culture of cyanobacterium Geitlerinema sp. and proposal of Natronospirillaceae fam. nov. and Saccharospirillaceae fam. nov.</title>
        <authorList>
            <person name="Kevbrin V."/>
            <person name="Boltyanskaya Y."/>
            <person name="Koziaeva V."/>
            <person name="Grouzdev D.S."/>
            <person name="Park M."/>
            <person name="Cho J."/>
        </authorList>
    </citation>
    <scope>NUCLEOTIDE SEQUENCE [LARGE SCALE GENOMIC DNA]</scope>
    <source>
        <strain evidence="12 13">G-116</strain>
    </source>
</reference>
<name>A0A4Z0WB35_9GAMM</name>
<dbReference type="InterPro" id="IPR004089">
    <property type="entry name" value="MCPsignal_dom"/>
</dbReference>
<dbReference type="InterPro" id="IPR003660">
    <property type="entry name" value="HAMP_dom"/>
</dbReference>
<dbReference type="Pfam" id="PF00672">
    <property type="entry name" value="HAMP"/>
    <property type="match status" value="1"/>
</dbReference>
<feature type="domain" description="HAMP" evidence="11">
    <location>
        <begin position="295"/>
        <end position="349"/>
    </location>
</feature>
<comment type="similarity">
    <text evidence="6">Belongs to the methyl-accepting chemotaxis (MCP) protein family.</text>
</comment>
<sequence length="674" mass="72604">MNNLSFRLKLMIVLVATVAGLVILTAVALNGLRMQQATNNEVQRLTLVSGQLDTMAVNALQFRERMRDLSDDNMGEFVADVEEDQALIAEQRDIDLERVDDAAAAGELEAFYDVYSDFLTTALTATETEQRVGFSRSSGIRGELNRAGNTLAEEVSFLSMVRNELSALRDAEVNFLLEASDENREGLNDAYDAFFDLLRGLNLEDRFSTELTNYTEAVSAYATASSELSAQRDELGAIMVDLDQQQTVVNEVLGQLTADARSAADDSSAAAMAALLVGSLAIGAIVVAVVLWITFSVRGTLQQIMRDLKKVQGGDLTARLHVNRKRNDEFDQLSDAVNGMTEGLGELVADVVQSAGTSARMIQELAGEITSLNESNQHVNEQTGSVATSTEEISATISDIAETTRTLSEQAEKTYGSATSGAKTLKDALNSLRETGVVVRETGDKLNQLGELSADIDSVIDMINELASQTNLLALNAAIEAARAGDAGRGFSVVAEEVRSLAERTVDATGRITKIVDTIQASSQSAIDTMSSGKKHLEAVETYSAEAENAMHGIEADARESATAAEQMSHSVQEVSKAARQISKDMDAVAQRVRHDTSSIRTVNDNAAQIEHMLTDLDHKAGAFVVEQRDNGLADSPRLPDAQARFDSDSTDWEEQGNADASAYGEEPAESYSR</sequence>
<evidence type="ECO:0000256" key="9">
    <source>
        <dbReference type="SAM" id="Phobius"/>
    </source>
</evidence>
<dbReference type="Proteomes" id="UP000297475">
    <property type="component" value="Unassembled WGS sequence"/>
</dbReference>
<evidence type="ECO:0000256" key="2">
    <source>
        <dbReference type="ARBA" id="ARBA00022692"/>
    </source>
</evidence>
<evidence type="ECO:0000259" key="10">
    <source>
        <dbReference type="PROSITE" id="PS50111"/>
    </source>
</evidence>
<dbReference type="SMART" id="SM00283">
    <property type="entry name" value="MA"/>
    <property type="match status" value="1"/>
</dbReference>
<evidence type="ECO:0000313" key="12">
    <source>
        <dbReference type="EMBL" id="TGG92951.1"/>
    </source>
</evidence>